<dbReference type="EMBL" id="CP010802">
    <property type="protein sequence ID" value="ALC15634.1"/>
    <property type="molecule type" value="Genomic_DNA"/>
</dbReference>
<dbReference type="KEGG" id="des:DSOUD_0847"/>
<proteinExistence type="predicted"/>
<dbReference type="Proteomes" id="UP000057158">
    <property type="component" value="Chromosome"/>
</dbReference>
<dbReference type="PATRIC" id="fig|1603606.3.peg.929"/>
<evidence type="ECO:0000313" key="2">
    <source>
        <dbReference type="Proteomes" id="UP000057158"/>
    </source>
</evidence>
<protein>
    <submittedName>
        <fullName evidence="1">Uncharacterized protein</fullName>
    </submittedName>
</protein>
<dbReference type="AlphaFoldDB" id="A0A0M4CZU5"/>
<reference evidence="1 2" key="1">
    <citation type="submission" date="2015-07" db="EMBL/GenBank/DDBJ databases">
        <title>Isolation and Genomic Characterization of a Novel Halophilic Metal-Reducing Deltaproteobacterium from the Deep Subsurface.</title>
        <authorList>
            <person name="Badalamenti J.P."/>
            <person name="Summers Z.M."/>
            <person name="Gralnick J.A."/>
            <person name="Bond D.R."/>
        </authorList>
    </citation>
    <scope>NUCLEOTIDE SEQUENCE [LARGE SCALE GENOMIC DNA]</scope>
    <source>
        <strain evidence="1 2">WTL</strain>
    </source>
</reference>
<evidence type="ECO:0000313" key="1">
    <source>
        <dbReference type="EMBL" id="ALC15634.1"/>
    </source>
</evidence>
<dbReference type="RefSeq" id="WP_053549822.1">
    <property type="nucleotide sequence ID" value="NZ_CP010802.1"/>
</dbReference>
<sequence length="76" mass="8240">MAKSAPLFPQRIEACNTLRCTRIVDDVAVLATGLGTLRVPLAWWRAHQHQPSLILVVSGIDTAPQHIGATAAKEKK</sequence>
<dbReference type="STRING" id="1603606.DSOUD_0847"/>
<gene>
    <name evidence="1" type="ORF">DSOUD_0847</name>
</gene>
<keyword evidence="2" id="KW-1185">Reference proteome</keyword>
<organism evidence="1 2">
    <name type="scientific">Desulfuromonas soudanensis</name>
    <dbReference type="NCBI Taxonomy" id="1603606"/>
    <lineage>
        <taxon>Bacteria</taxon>
        <taxon>Pseudomonadati</taxon>
        <taxon>Thermodesulfobacteriota</taxon>
        <taxon>Desulfuromonadia</taxon>
        <taxon>Desulfuromonadales</taxon>
        <taxon>Desulfuromonadaceae</taxon>
        <taxon>Desulfuromonas</taxon>
    </lineage>
</organism>
<name>A0A0M4CZU5_9BACT</name>
<accession>A0A0M4CZU5</accession>